<reference evidence="4" key="1">
    <citation type="submission" date="2016-06" db="UniProtKB">
        <authorList>
            <consortium name="WormBaseParasite"/>
        </authorList>
    </citation>
    <scope>IDENTIFICATION</scope>
</reference>
<keyword evidence="3" id="KW-1185">Reference proteome</keyword>
<organism evidence="4">
    <name type="scientific">Schistosoma curassoni</name>
    <dbReference type="NCBI Taxonomy" id="6186"/>
    <lineage>
        <taxon>Eukaryota</taxon>
        <taxon>Metazoa</taxon>
        <taxon>Spiralia</taxon>
        <taxon>Lophotrochozoa</taxon>
        <taxon>Platyhelminthes</taxon>
        <taxon>Trematoda</taxon>
        <taxon>Digenea</taxon>
        <taxon>Strigeidida</taxon>
        <taxon>Schistosomatoidea</taxon>
        <taxon>Schistosomatidae</taxon>
        <taxon>Schistosoma</taxon>
    </lineage>
</organism>
<dbReference type="EMBL" id="UZAK01014594">
    <property type="protein sequence ID" value="VDP04481.1"/>
    <property type="molecule type" value="Genomic_DNA"/>
</dbReference>
<evidence type="ECO:0000313" key="4">
    <source>
        <dbReference type="WBParaSite" id="SCUD_0000648201-mRNA-1"/>
    </source>
</evidence>
<sequence>MCGRSNNNVAKATRERNTGQLHDATKKLAGNYRKPEQPVKSKEGKVITNIEEQRDRWAAGPANIPAEALKAEVAVTAKILHTLLSEIWNEEQASVRTTEASLFSQYQQKSSTE</sequence>
<dbReference type="Proteomes" id="UP000279833">
    <property type="component" value="Unassembled WGS sequence"/>
</dbReference>
<feature type="compositionally biased region" description="Basic and acidic residues" evidence="1">
    <location>
        <begin position="33"/>
        <end position="44"/>
    </location>
</feature>
<feature type="region of interest" description="Disordered" evidence="1">
    <location>
        <begin position="1"/>
        <end position="44"/>
    </location>
</feature>
<protein>
    <submittedName>
        <fullName evidence="2 4">Uncharacterized protein</fullName>
    </submittedName>
</protein>
<name>A0A183JUT9_9TREM</name>
<proteinExistence type="predicted"/>
<accession>A0A183JUT9</accession>
<feature type="compositionally biased region" description="Polar residues" evidence="1">
    <location>
        <begin position="1"/>
        <end position="10"/>
    </location>
</feature>
<gene>
    <name evidence="2" type="ORF">SCUD_LOCUS6481</name>
</gene>
<evidence type="ECO:0000313" key="3">
    <source>
        <dbReference type="Proteomes" id="UP000279833"/>
    </source>
</evidence>
<evidence type="ECO:0000256" key="1">
    <source>
        <dbReference type="SAM" id="MobiDB-lite"/>
    </source>
</evidence>
<evidence type="ECO:0000313" key="2">
    <source>
        <dbReference type="EMBL" id="VDP04481.1"/>
    </source>
</evidence>
<dbReference type="AlphaFoldDB" id="A0A183JUT9"/>
<reference evidence="2 3" key="2">
    <citation type="submission" date="2018-11" db="EMBL/GenBank/DDBJ databases">
        <authorList>
            <consortium name="Pathogen Informatics"/>
        </authorList>
    </citation>
    <scope>NUCLEOTIDE SEQUENCE [LARGE SCALE GENOMIC DNA]</scope>
    <source>
        <strain evidence="2">Dakar</strain>
        <strain evidence="3">Dakar, Senegal</strain>
    </source>
</reference>
<dbReference type="WBParaSite" id="SCUD_0000648201-mRNA-1">
    <property type="protein sequence ID" value="SCUD_0000648201-mRNA-1"/>
    <property type="gene ID" value="SCUD_0000648201"/>
</dbReference>